<evidence type="ECO:0000256" key="1">
    <source>
        <dbReference type="ARBA" id="ARBA00010617"/>
    </source>
</evidence>
<feature type="compositionally biased region" description="Polar residues" evidence="8">
    <location>
        <begin position="1"/>
        <end position="10"/>
    </location>
</feature>
<evidence type="ECO:0000256" key="5">
    <source>
        <dbReference type="ARBA" id="ARBA00023004"/>
    </source>
</evidence>
<dbReference type="CDD" id="cd11032">
    <property type="entry name" value="P450_EryK-like"/>
    <property type="match status" value="1"/>
</dbReference>
<dbReference type="InterPro" id="IPR001128">
    <property type="entry name" value="Cyt_P450"/>
</dbReference>
<dbReference type="PROSITE" id="PS00086">
    <property type="entry name" value="CYTOCHROME_P450"/>
    <property type="match status" value="1"/>
</dbReference>
<dbReference type="Gene3D" id="1.10.630.10">
    <property type="entry name" value="Cytochrome P450"/>
    <property type="match status" value="1"/>
</dbReference>
<name>A0AAJ3YWZ2_9BACI</name>
<reference evidence="9 10" key="1">
    <citation type="submission" date="2019-01" db="EMBL/GenBank/DDBJ databases">
        <title>Genome sequence of Bacillus glycinifermentans SRCM103574.</title>
        <authorList>
            <person name="Kong H.-J."/>
            <person name="Jeong S.-Y."/>
            <person name="Jeong D.-Y."/>
        </authorList>
    </citation>
    <scope>NUCLEOTIDE SEQUENCE [LARGE SCALE GENOMIC DNA]</scope>
    <source>
        <strain evidence="9 10">SRCM103574</strain>
    </source>
</reference>
<dbReference type="SUPFAM" id="SSF48264">
    <property type="entry name" value="Cytochrome P450"/>
    <property type="match status" value="1"/>
</dbReference>
<keyword evidence="3 7" id="KW-0479">Metal-binding</keyword>
<gene>
    <name evidence="9" type="ORF">EQZ20_04085</name>
</gene>
<dbReference type="KEGG" id="bgy:BGLY_0730"/>
<protein>
    <submittedName>
        <fullName evidence="9">Cytochrome P450</fullName>
    </submittedName>
</protein>
<comment type="similarity">
    <text evidence="1 7">Belongs to the cytochrome P450 family.</text>
</comment>
<dbReference type="EMBL" id="CP035232">
    <property type="protein sequence ID" value="QAT64179.1"/>
    <property type="molecule type" value="Genomic_DNA"/>
</dbReference>
<evidence type="ECO:0000313" key="10">
    <source>
        <dbReference type="Proteomes" id="UP000288675"/>
    </source>
</evidence>
<dbReference type="Proteomes" id="UP000288675">
    <property type="component" value="Chromosome"/>
</dbReference>
<evidence type="ECO:0000256" key="4">
    <source>
        <dbReference type="ARBA" id="ARBA00023002"/>
    </source>
</evidence>
<dbReference type="GeneID" id="82851857"/>
<keyword evidence="2 7" id="KW-0349">Heme</keyword>
<dbReference type="AlphaFoldDB" id="A0AAJ3YWZ2"/>
<dbReference type="GO" id="GO:0016705">
    <property type="term" value="F:oxidoreductase activity, acting on paired donors, with incorporation or reduction of molecular oxygen"/>
    <property type="evidence" value="ECO:0007669"/>
    <property type="project" value="InterPro"/>
</dbReference>
<evidence type="ECO:0000256" key="2">
    <source>
        <dbReference type="ARBA" id="ARBA00022617"/>
    </source>
</evidence>
<evidence type="ECO:0000256" key="3">
    <source>
        <dbReference type="ARBA" id="ARBA00022723"/>
    </source>
</evidence>
<dbReference type="GO" id="GO:0020037">
    <property type="term" value="F:heme binding"/>
    <property type="evidence" value="ECO:0007669"/>
    <property type="project" value="InterPro"/>
</dbReference>
<keyword evidence="4 7" id="KW-0560">Oxidoreductase</keyword>
<dbReference type="Pfam" id="PF00067">
    <property type="entry name" value="p450"/>
    <property type="match status" value="1"/>
</dbReference>
<evidence type="ECO:0000313" key="9">
    <source>
        <dbReference type="EMBL" id="QAT64179.1"/>
    </source>
</evidence>
<evidence type="ECO:0000256" key="6">
    <source>
        <dbReference type="ARBA" id="ARBA00023033"/>
    </source>
</evidence>
<accession>A0AAJ3YWZ2</accession>
<dbReference type="GO" id="GO:0004497">
    <property type="term" value="F:monooxygenase activity"/>
    <property type="evidence" value="ECO:0007669"/>
    <property type="project" value="UniProtKB-KW"/>
</dbReference>
<dbReference type="InterPro" id="IPR017972">
    <property type="entry name" value="Cyt_P450_CS"/>
</dbReference>
<organism evidence="9 10">
    <name type="scientific">Bacillus glycinifermentans</name>
    <dbReference type="NCBI Taxonomy" id="1664069"/>
    <lineage>
        <taxon>Bacteria</taxon>
        <taxon>Bacillati</taxon>
        <taxon>Bacillota</taxon>
        <taxon>Bacilli</taxon>
        <taxon>Bacillales</taxon>
        <taxon>Bacillaceae</taxon>
        <taxon>Bacillus</taxon>
    </lineage>
</organism>
<proteinExistence type="inferred from homology"/>
<dbReference type="GO" id="GO:0005506">
    <property type="term" value="F:iron ion binding"/>
    <property type="evidence" value="ECO:0007669"/>
    <property type="project" value="InterPro"/>
</dbReference>
<dbReference type="InterPro" id="IPR002397">
    <property type="entry name" value="Cyt_P450_B"/>
</dbReference>
<feature type="region of interest" description="Disordered" evidence="8">
    <location>
        <begin position="1"/>
        <end position="20"/>
    </location>
</feature>
<keyword evidence="5 7" id="KW-0408">Iron</keyword>
<dbReference type="PRINTS" id="PR00359">
    <property type="entry name" value="BP450"/>
</dbReference>
<evidence type="ECO:0000256" key="8">
    <source>
        <dbReference type="SAM" id="MobiDB-lite"/>
    </source>
</evidence>
<dbReference type="FunFam" id="1.10.630.10:FF:000018">
    <property type="entry name" value="Cytochrome P450 monooxygenase"/>
    <property type="match status" value="1"/>
</dbReference>
<dbReference type="InterPro" id="IPR036396">
    <property type="entry name" value="Cyt_P450_sf"/>
</dbReference>
<sequence length="409" mass="46722">MSQTKQQNPIQKALINGKNRQDPYDPFPWYEKMRTESPIHYDEDSKVWSVFRYNDVKRVISDKDFFSNQFPQIGTGNTFAKTMISMDPPKHTRIRSIVNRAFTPRVMKEWEPRIRELTNELLADVRGREEIDLVQNFSYPLPVIVISELLGVPSVYKHHFKEWSDLLVSLPKSDRPEDVNEWKNIRDQGEEELTAFFEKMIEEKRQNLGNDLISLLIKAEQEGDKLSPDELVPFCNLLLMAGNETTTNLVSNAVYSILETPGAYDELAGHPELIPQAVEEAVRFRAPAPMIVRFVKQDTEIRGVSLKKGEGVVAFLASANRDEAKFERAHEFDIHRHPNPHIGFGHGIHFCLGAPLARLEAAIALEALLKQYSSMEKLAIVPMADSSMYGLKHFRLRVKSAGKTAPYSF</sequence>
<dbReference type="PANTHER" id="PTHR46696:SF1">
    <property type="entry name" value="CYTOCHROME P450 YJIB-RELATED"/>
    <property type="match status" value="1"/>
</dbReference>
<evidence type="ECO:0000256" key="7">
    <source>
        <dbReference type="RuleBase" id="RU000461"/>
    </source>
</evidence>
<dbReference type="PANTHER" id="PTHR46696">
    <property type="entry name" value="P450, PUTATIVE (EUROFUNG)-RELATED"/>
    <property type="match status" value="1"/>
</dbReference>
<dbReference type="RefSeq" id="WP_046130436.1">
    <property type="nucleotide sequence ID" value="NZ_CP035232.1"/>
</dbReference>
<keyword evidence="6 7" id="KW-0503">Monooxygenase</keyword>